<organism evidence="2">
    <name type="scientific">Rhizophora mucronata</name>
    <name type="common">Asiatic mangrove</name>
    <dbReference type="NCBI Taxonomy" id="61149"/>
    <lineage>
        <taxon>Eukaryota</taxon>
        <taxon>Viridiplantae</taxon>
        <taxon>Streptophyta</taxon>
        <taxon>Embryophyta</taxon>
        <taxon>Tracheophyta</taxon>
        <taxon>Spermatophyta</taxon>
        <taxon>Magnoliopsida</taxon>
        <taxon>eudicotyledons</taxon>
        <taxon>Gunneridae</taxon>
        <taxon>Pentapetalae</taxon>
        <taxon>rosids</taxon>
        <taxon>fabids</taxon>
        <taxon>Malpighiales</taxon>
        <taxon>Rhizophoraceae</taxon>
        <taxon>Rhizophora</taxon>
    </lineage>
</organism>
<accession>A0A2P2IZF2</accession>
<dbReference type="AlphaFoldDB" id="A0A2P2IZF2"/>
<reference evidence="2" key="1">
    <citation type="submission" date="2018-02" db="EMBL/GenBank/DDBJ databases">
        <title>Rhizophora mucronata_Transcriptome.</title>
        <authorList>
            <person name="Meera S.P."/>
            <person name="Sreeshan A."/>
            <person name="Augustine A."/>
        </authorList>
    </citation>
    <scope>NUCLEOTIDE SEQUENCE</scope>
    <source>
        <tissue evidence="2">Leaf</tissue>
    </source>
</reference>
<evidence type="ECO:0000256" key="1">
    <source>
        <dbReference type="SAM" id="Phobius"/>
    </source>
</evidence>
<dbReference type="EMBL" id="GGEC01006084">
    <property type="protein sequence ID" value="MBW86567.1"/>
    <property type="molecule type" value="Transcribed_RNA"/>
</dbReference>
<keyword evidence="1" id="KW-0472">Membrane</keyword>
<feature type="transmembrane region" description="Helical" evidence="1">
    <location>
        <begin position="21"/>
        <end position="39"/>
    </location>
</feature>
<keyword evidence="1" id="KW-0812">Transmembrane</keyword>
<name>A0A2P2IZF2_RHIMU</name>
<proteinExistence type="predicted"/>
<sequence length="40" mass="4712">MTRSEKNIFPSFVHKRILHEVHHIVASIFFLLGGGFIYLR</sequence>
<protein>
    <submittedName>
        <fullName evidence="2">Uncharacterized protein</fullName>
    </submittedName>
</protein>
<evidence type="ECO:0000313" key="2">
    <source>
        <dbReference type="EMBL" id="MBW86567.1"/>
    </source>
</evidence>
<keyword evidence="1" id="KW-1133">Transmembrane helix</keyword>